<feature type="transmembrane region" description="Helical" evidence="6">
    <location>
        <begin position="102"/>
        <end position="127"/>
    </location>
</feature>
<dbReference type="PANTHER" id="PTHR23320">
    <property type="entry name" value="MEMBRANE-SPANNING 4-DOMAINS SUBFAMILY A MS4A -RELATED"/>
    <property type="match status" value="1"/>
</dbReference>
<feature type="transmembrane region" description="Helical" evidence="6">
    <location>
        <begin position="71"/>
        <end position="90"/>
    </location>
</feature>
<evidence type="ECO:0000256" key="1">
    <source>
        <dbReference type="ARBA" id="ARBA00004141"/>
    </source>
</evidence>
<comment type="subcellular location">
    <subcellularLocation>
        <location evidence="1">Membrane</location>
        <topology evidence="1">Multi-pass membrane protein</topology>
    </subcellularLocation>
</comment>
<accession>A0A6F9DLG0</accession>
<dbReference type="PANTHER" id="PTHR23320:SF165">
    <property type="entry name" value="MARVEL DOMAIN-CONTAINING PROTEIN"/>
    <property type="match status" value="1"/>
</dbReference>
<feature type="transmembrane region" description="Helical" evidence="6">
    <location>
        <begin position="34"/>
        <end position="56"/>
    </location>
</feature>
<proteinExistence type="evidence at transcript level"/>
<dbReference type="EMBL" id="LR788159">
    <property type="protein sequence ID" value="CAB3264021.1"/>
    <property type="molecule type" value="mRNA"/>
</dbReference>
<gene>
    <name evidence="7" type="primary">Ms4a8b-001</name>
</gene>
<evidence type="ECO:0000313" key="7">
    <source>
        <dbReference type="EMBL" id="CAB3264021.1"/>
    </source>
</evidence>
<comment type="similarity">
    <text evidence="2">Belongs to the MS4A family.</text>
</comment>
<dbReference type="Pfam" id="PF04103">
    <property type="entry name" value="CD20"/>
    <property type="match status" value="1"/>
</dbReference>
<evidence type="ECO:0000256" key="5">
    <source>
        <dbReference type="ARBA" id="ARBA00023136"/>
    </source>
</evidence>
<dbReference type="InterPro" id="IPR007237">
    <property type="entry name" value="CD20-like"/>
</dbReference>
<evidence type="ECO:0000256" key="2">
    <source>
        <dbReference type="ARBA" id="ARBA00009565"/>
    </source>
</evidence>
<keyword evidence="4 6" id="KW-1133">Transmembrane helix</keyword>
<feature type="transmembrane region" description="Helical" evidence="6">
    <location>
        <begin position="139"/>
        <end position="158"/>
    </location>
</feature>
<evidence type="ECO:0000256" key="3">
    <source>
        <dbReference type="ARBA" id="ARBA00022692"/>
    </source>
</evidence>
<reference evidence="7" key="1">
    <citation type="submission" date="2020-04" db="EMBL/GenBank/DDBJ databases">
        <authorList>
            <person name="Neveu A P."/>
        </authorList>
    </citation>
    <scope>NUCLEOTIDE SEQUENCE</scope>
    <source>
        <tissue evidence="7">Whole embryo</tissue>
    </source>
</reference>
<evidence type="ECO:0000256" key="6">
    <source>
        <dbReference type="SAM" id="Phobius"/>
    </source>
</evidence>
<protein>
    <submittedName>
        <fullName evidence="7">Membrane-spanning 4-domains subfamily A member 8</fullName>
    </submittedName>
</protein>
<dbReference type="GO" id="GO:0016020">
    <property type="term" value="C:membrane"/>
    <property type="evidence" value="ECO:0007669"/>
    <property type="project" value="UniProtKB-SubCell"/>
</dbReference>
<evidence type="ECO:0000256" key="4">
    <source>
        <dbReference type="ARBA" id="ARBA00022989"/>
    </source>
</evidence>
<keyword evidence="3 6" id="KW-0812">Transmembrane</keyword>
<keyword evidence="5 6" id="KW-0472">Membrane</keyword>
<sequence>MENWKLTQDQPQMILVHPIPAPEKTKKHMKIFKILGIIELVVGLISIVCGVIVASTPTGYYSVFVWGTNGAGVWCGVFFLVAGVLGVVSARKCEPCPVIGGMVMSIFSSLAGGVLVGLAIPAVMTIISLNPDYSGQEESISLICQVLMSICGCVALIVSITHSSYCCSATCCRYLQINGGSAYYTPVQVISPQVTGQLRHLLTTSTDHATA</sequence>
<dbReference type="InterPro" id="IPR030417">
    <property type="entry name" value="MS4A"/>
</dbReference>
<name>A0A6F9DLG0_9ASCI</name>
<dbReference type="AlphaFoldDB" id="A0A6F9DLG0"/>
<organism evidence="7">
    <name type="scientific">Phallusia mammillata</name>
    <dbReference type="NCBI Taxonomy" id="59560"/>
    <lineage>
        <taxon>Eukaryota</taxon>
        <taxon>Metazoa</taxon>
        <taxon>Chordata</taxon>
        <taxon>Tunicata</taxon>
        <taxon>Ascidiacea</taxon>
        <taxon>Phlebobranchia</taxon>
        <taxon>Ascidiidae</taxon>
        <taxon>Phallusia</taxon>
    </lineage>
</organism>